<dbReference type="Gene3D" id="3.40.50.150">
    <property type="entry name" value="Vaccinia Virus protein VP39"/>
    <property type="match status" value="1"/>
</dbReference>
<keyword evidence="3 6" id="KW-0808">Transferase</keyword>
<accession>A0ABR2X2X3</accession>
<gene>
    <name evidence="8" type="ORF">K7432_001513</name>
</gene>
<keyword evidence="9" id="KW-1185">Reference proteome</keyword>
<dbReference type="CDD" id="cd02440">
    <property type="entry name" value="AdoMet_MTases"/>
    <property type="match status" value="1"/>
</dbReference>
<keyword evidence="2 6" id="KW-0489">Methyltransferase</keyword>
<feature type="domain" description="Bin3-type SAM" evidence="7">
    <location>
        <begin position="78"/>
        <end position="290"/>
    </location>
</feature>
<organism evidence="8 9">
    <name type="scientific">Basidiobolus ranarum</name>
    <dbReference type="NCBI Taxonomy" id="34480"/>
    <lineage>
        <taxon>Eukaryota</taxon>
        <taxon>Fungi</taxon>
        <taxon>Fungi incertae sedis</taxon>
        <taxon>Zoopagomycota</taxon>
        <taxon>Entomophthoromycotina</taxon>
        <taxon>Basidiobolomycetes</taxon>
        <taxon>Basidiobolales</taxon>
        <taxon>Basidiobolaceae</taxon>
        <taxon>Basidiobolus</taxon>
    </lineage>
</organism>
<comment type="similarity">
    <text evidence="1 6">Belongs to the methyltransferase superfamily.</text>
</comment>
<protein>
    <recommendedName>
        <fullName evidence="6">RNA methyltransferase</fullName>
        <ecNumber evidence="6">2.1.1.-</ecNumber>
    </recommendedName>
</protein>
<dbReference type="InterPro" id="IPR013216">
    <property type="entry name" value="Methyltransf_11"/>
</dbReference>
<comment type="caution">
    <text evidence="8">The sequence shown here is derived from an EMBL/GenBank/DDBJ whole genome shotgun (WGS) entry which is preliminary data.</text>
</comment>
<dbReference type="Pfam" id="PF06859">
    <property type="entry name" value="Bin3"/>
    <property type="match status" value="1"/>
</dbReference>
<evidence type="ECO:0000259" key="7">
    <source>
        <dbReference type="PROSITE" id="PS51515"/>
    </source>
</evidence>
<evidence type="ECO:0000256" key="5">
    <source>
        <dbReference type="PROSITE-ProRule" id="PRU00848"/>
    </source>
</evidence>
<dbReference type="PANTHER" id="PTHR12315">
    <property type="entry name" value="BICOID-INTERACTING PROTEIN RELATED"/>
    <property type="match status" value="1"/>
</dbReference>
<evidence type="ECO:0000256" key="4">
    <source>
        <dbReference type="ARBA" id="ARBA00022691"/>
    </source>
</evidence>
<dbReference type="EC" id="2.1.1.-" evidence="6"/>
<sequence length="294" mass="34213">MSTNPYLEHVNGNHSKKRNRIDLSKPRKKILGSKASSQADLISAQSKKNTTVKEKEKKKKYINGNYPQYYGYRNRKEDPRLELFQKWIEGKSVLDIGCNAGYVTVELALRYRPKEILGVDIDESLIAKCWAHLKHQANLLNSKGEKKPQEMVNESECLPQNISFRTSNWVLEHAESLPQYQVILCLSVTKWIHLNQGDEGIKQLFQKAYDSLTDNGVLVLEPQPWSSYYRRSHLTPEIWENYKRIKLRPDQFENYLTKEIGFQQCELLGVPETDSKGFSRPLYLFRKHLPSVDP</sequence>
<dbReference type="SUPFAM" id="SSF53335">
    <property type="entry name" value="S-adenosyl-L-methionine-dependent methyltransferases"/>
    <property type="match status" value="1"/>
</dbReference>
<evidence type="ECO:0000313" key="9">
    <source>
        <dbReference type="Proteomes" id="UP001479436"/>
    </source>
</evidence>
<proteinExistence type="inferred from homology"/>
<evidence type="ECO:0000256" key="6">
    <source>
        <dbReference type="RuleBase" id="RU367087"/>
    </source>
</evidence>
<dbReference type="InterPro" id="IPR039772">
    <property type="entry name" value="Bin3-like"/>
</dbReference>
<dbReference type="InterPro" id="IPR024160">
    <property type="entry name" value="BIN3_SAM-bd_dom"/>
</dbReference>
<dbReference type="EMBL" id="JASJQH010000034">
    <property type="protein sequence ID" value="KAK9768110.1"/>
    <property type="molecule type" value="Genomic_DNA"/>
</dbReference>
<dbReference type="InterPro" id="IPR029063">
    <property type="entry name" value="SAM-dependent_MTases_sf"/>
</dbReference>
<evidence type="ECO:0000256" key="1">
    <source>
        <dbReference type="ARBA" id="ARBA00008361"/>
    </source>
</evidence>
<dbReference type="InterPro" id="IPR010675">
    <property type="entry name" value="Bin3_C"/>
</dbReference>
<name>A0ABR2X2X3_9FUNG</name>
<dbReference type="PROSITE" id="PS51515">
    <property type="entry name" value="BIN3_SAM"/>
    <property type="match status" value="1"/>
</dbReference>
<reference evidence="8 9" key="1">
    <citation type="submission" date="2023-04" db="EMBL/GenBank/DDBJ databases">
        <title>Genome of Basidiobolus ranarum AG-B5.</title>
        <authorList>
            <person name="Stajich J.E."/>
            <person name="Carter-House D."/>
            <person name="Gryganskyi A."/>
        </authorList>
    </citation>
    <scope>NUCLEOTIDE SEQUENCE [LARGE SCALE GENOMIC DNA]</scope>
    <source>
        <strain evidence="8 9">AG-B5</strain>
    </source>
</reference>
<dbReference type="Pfam" id="PF08241">
    <property type="entry name" value="Methyltransf_11"/>
    <property type="match status" value="1"/>
</dbReference>
<dbReference type="PANTHER" id="PTHR12315:SF0">
    <property type="entry name" value="7SK SNRNA METHYLPHOSPHATE CAPPING ENZYME"/>
    <property type="match status" value="1"/>
</dbReference>
<keyword evidence="4 5" id="KW-0949">S-adenosyl-L-methionine</keyword>
<evidence type="ECO:0000313" key="8">
    <source>
        <dbReference type="EMBL" id="KAK9768110.1"/>
    </source>
</evidence>
<dbReference type="Proteomes" id="UP001479436">
    <property type="component" value="Unassembled WGS sequence"/>
</dbReference>
<evidence type="ECO:0000256" key="3">
    <source>
        <dbReference type="ARBA" id="ARBA00022679"/>
    </source>
</evidence>
<evidence type="ECO:0000256" key="2">
    <source>
        <dbReference type="ARBA" id="ARBA00022603"/>
    </source>
</evidence>